<dbReference type="Proteomes" id="UP000198211">
    <property type="component" value="Unassembled WGS sequence"/>
</dbReference>
<dbReference type="PANTHER" id="PTHR43356:SF3">
    <property type="entry name" value="PHOSPHATE ACETYLTRANSFERASE"/>
    <property type="match status" value="1"/>
</dbReference>
<name>A0A225UWD4_9STRA</name>
<evidence type="ECO:0000256" key="2">
    <source>
        <dbReference type="ARBA" id="ARBA00023315"/>
    </source>
</evidence>
<proteinExistence type="predicted"/>
<dbReference type="Pfam" id="PF01515">
    <property type="entry name" value="PTA_PTB"/>
    <property type="match status" value="1"/>
</dbReference>
<protein>
    <submittedName>
        <fullName evidence="5">Phosphate acetyltransferase</fullName>
    </submittedName>
</protein>
<dbReference type="STRING" id="4795.A0A225UWD4"/>
<dbReference type="SUPFAM" id="SSF75138">
    <property type="entry name" value="HprK N-terminal domain-like"/>
    <property type="match status" value="1"/>
</dbReference>
<evidence type="ECO:0000256" key="1">
    <source>
        <dbReference type="ARBA" id="ARBA00022679"/>
    </source>
</evidence>
<gene>
    <name evidence="5" type="ORF">PHMEG_00032410</name>
</gene>
<dbReference type="InterPro" id="IPR042113">
    <property type="entry name" value="P_AcTrfase_dom1"/>
</dbReference>
<keyword evidence="1 5" id="KW-0808">Transferase</keyword>
<dbReference type="CDD" id="cd03109">
    <property type="entry name" value="DTBS"/>
    <property type="match status" value="1"/>
</dbReference>
<accession>A0A225UWD4</accession>
<dbReference type="Gene3D" id="3.40.50.300">
    <property type="entry name" value="P-loop containing nucleotide triphosphate hydrolases"/>
    <property type="match status" value="1"/>
</dbReference>
<reference evidence="6" key="1">
    <citation type="submission" date="2017-03" db="EMBL/GenBank/DDBJ databases">
        <title>Phytopthora megakarya and P. palmivora, two closely related causual agents of cacao black pod achieved similar genome size and gene model numbers by different mechanisms.</title>
        <authorList>
            <person name="Ali S."/>
            <person name="Shao J."/>
            <person name="Larry D.J."/>
            <person name="Kronmiller B."/>
            <person name="Shen D."/>
            <person name="Strem M.D."/>
            <person name="Melnick R.L."/>
            <person name="Guiltinan M.J."/>
            <person name="Tyler B.M."/>
            <person name="Meinhardt L.W."/>
            <person name="Bailey B.A."/>
        </authorList>
    </citation>
    <scope>NUCLEOTIDE SEQUENCE [LARGE SCALE GENOMIC DNA]</scope>
    <source>
        <strain evidence="6">zdho120</strain>
    </source>
</reference>
<evidence type="ECO:0000259" key="4">
    <source>
        <dbReference type="Pfam" id="PF07085"/>
    </source>
</evidence>
<dbReference type="GO" id="GO:0016746">
    <property type="term" value="F:acyltransferase activity"/>
    <property type="evidence" value="ECO:0007669"/>
    <property type="project" value="UniProtKB-KW"/>
</dbReference>
<evidence type="ECO:0000313" key="5">
    <source>
        <dbReference type="EMBL" id="OWY97137.1"/>
    </source>
</evidence>
<sequence>MWTLRRSLRRSALGLTQPRRALTAAAMSQGKVPIENLYVTSTEVTKKTAPVLIGLAHVLEHKFNKVGYFRPIQPSADSSMADHHVHVMKQELELSQSVEELYGVTSSRAMEAMLTGRGDDIVEEILERYEECRKGHDFMIIEGSQVSKHESAMSWKINVDIAKAIGSPVLLVSDFGEASAANGALLEEMVSRTVMGKDQADAAGLNYIGSIANRVRAQDVDALRADLKKTLGEKEIPFLGFLPMDDIVASKRLNEVVHQLGATQLFGNSIASDAVVTSAVVAASALKDLFAHLKKYKDGAMIITSGDRSDLMLGLMVSRLPGVLPNISAIVLTNGNYPHSNTQEILKGVEALDKTGLSLPIFSTPNDTFSTADGFAKVSTDILPSSQLKIDRSKELFDEFVEKEMLIGELDQGMVVNRSPKQFQHFLFSKARAVQRHIVLTEGEDIRVLQAADQILRQNLSKITIL</sequence>
<dbReference type="InterPro" id="IPR050500">
    <property type="entry name" value="Phos_Acetyltrans/Butyryltrans"/>
</dbReference>
<dbReference type="InterPro" id="IPR028979">
    <property type="entry name" value="Ser_kin/Pase_Hpr-like_N_sf"/>
</dbReference>
<dbReference type="PANTHER" id="PTHR43356">
    <property type="entry name" value="PHOSPHATE ACETYLTRANSFERASE"/>
    <property type="match status" value="1"/>
</dbReference>
<dbReference type="OrthoDB" id="67445at2759"/>
<evidence type="ECO:0000259" key="3">
    <source>
        <dbReference type="Pfam" id="PF01515"/>
    </source>
</evidence>
<dbReference type="EMBL" id="NBNE01010807">
    <property type="protein sequence ID" value="OWY97137.1"/>
    <property type="molecule type" value="Genomic_DNA"/>
</dbReference>
<keyword evidence="2" id="KW-0012">Acyltransferase</keyword>
<evidence type="ECO:0000313" key="6">
    <source>
        <dbReference type="Proteomes" id="UP000198211"/>
    </source>
</evidence>
<feature type="non-terminal residue" evidence="5">
    <location>
        <position position="466"/>
    </location>
</feature>
<dbReference type="Gene3D" id="3.40.50.10950">
    <property type="match status" value="1"/>
</dbReference>
<keyword evidence="6" id="KW-1185">Reference proteome</keyword>
<feature type="domain" description="Phosphate acetyl/butaryl transferase" evidence="3">
    <location>
        <begin position="424"/>
        <end position="466"/>
    </location>
</feature>
<dbReference type="InterPro" id="IPR027417">
    <property type="entry name" value="P-loop_NTPase"/>
</dbReference>
<dbReference type="SUPFAM" id="SSF52540">
    <property type="entry name" value="P-loop containing nucleoside triphosphate hydrolases"/>
    <property type="match status" value="1"/>
</dbReference>
<dbReference type="Pfam" id="PF07085">
    <property type="entry name" value="DRTGG"/>
    <property type="match status" value="1"/>
</dbReference>
<dbReference type="InterPro" id="IPR002505">
    <property type="entry name" value="PTA_PTB"/>
</dbReference>
<dbReference type="InterPro" id="IPR010766">
    <property type="entry name" value="DRTGG"/>
</dbReference>
<dbReference type="Pfam" id="PF13500">
    <property type="entry name" value="AAA_26"/>
    <property type="match status" value="1"/>
</dbReference>
<organism evidence="5 6">
    <name type="scientific">Phytophthora megakarya</name>
    <dbReference type="NCBI Taxonomy" id="4795"/>
    <lineage>
        <taxon>Eukaryota</taxon>
        <taxon>Sar</taxon>
        <taxon>Stramenopiles</taxon>
        <taxon>Oomycota</taxon>
        <taxon>Peronosporomycetes</taxon>
        <taxon>Peronosporales</taxon>
        <taxon>Peronosporaceae</taxon>
        <taxon>Phytophthora</taxon>
    </lineage>
</organism>
<dbReference type="Gene3D" id="3.40.1390.20">
    <property type="entry name" value="HprK N-terminal domain-like"/>
    <property type="match status" value="1"/>
</dbReference>
<dbReference type="AlphaFoldDB" id="A0A225UWD4"/>
<comment type="caution">
    <text evidence="5">The sequence shown here is derived from an EMBL/GenBank/DDBJ whole genome shotgun (WGS) entry which is preliminary data.</text>
</comment>
<feature type="domain" description="DRTGG" evidence="4">
    <location>
        <begin position="255"/>
        <end position="373"/>
    </location>
</feature>